<dbReference type="EMBL" id="CP014806">
    <property type="protein sequence ID" value="AMW99546.1"/>
    <property type="molecule type" value="Genomic_DNA"/>
</dbReference>
<reference evidence="2" key="2">
    <citation type="submission" date="2016-03" db="EMBL/GenBank/DDBJ databases">
        <authorList>
            <person name="Ploux O."/>
        </authorList>
    </citation>
    <scope>NUCLEOTIDE SEQUENCE [LARGE SCALE GENOMIC DNA]</scope>
    <source>
        <strain evidence="2">PP9</strain>
    </source>
</reference>
<evidence type="ECO:0000313" key="2">
    <source>
        <dbReference type="Proteomes" id="UP000076021"/>
    </source>
</evidence>
<dbReference type="SUPFAM" id="SSF111126">
    <property type="entry name" value="Ligand-binding domain in the NO signalling and Golgi transport"/>
    <property type="match status" value="1"/>
</dbReference>
<dbReference type="Proteomes" id="UP000076021">
    <property type="component" value="Chromosome"/>
</dbReference>
<sequence>MPTETNKEEVTQFGYELIRDHVLSSILGKNEEDILYWCGKELARKFPATDLDQVPVFFKEAGWGDLTIDKLSKDEAFCTLAGTDEHLKFNQRCFRLEAGFLAQSQQQACGFLTECAEEIKPKQSHVKFHIKWDLKDPIEG</sequence>
<dbReference type="KEGG" id="rst:ATY39_08790"/>
<dbReference type="InterPro" id="IPR024096">
    <property type="entry name" value="NO_sig/Golgi_transp_ligand-bd"/>
</dbReference>
<organism evidence="1 2">
    <name type="scientific">Rummeliibacillus stabekisii</name>
    <dbReference type="NCBI Taxonomy" id="241244"/>
    <lineage>
        <taxon>Bacteria</taxon>
        <taxon>Bacillati</taxon>
        <taxon>Bacillota</taxon>
        <taxon>Bacilli</taxon>
        <taxon>Bacillales</taxon>
        <taxon>Caryophanaceae</taxon>
        <taxon>Rummeliibacillus</taxon>
    </lineage>
</organism>
<dbReference type="Gene3D" id="3.30.1380.20">
    <property type="entry name" value="Trafficking protein particle complex subunit 3"/>
    <property type="match status" value="1"/>
</dbReference>
<evidence type="ECO:0000313" key="1">
    <source>
        <dbReference type="EMBL" id="AMW99546.1"/>
    </source>
</evidence>
<dbReference type="RefSeq" id="WP_066788683.1">
    <property type="nucleotide sequence ID" value="NZ_BJVD01000003.1"/>
</dbReference>
<dbReference type="Pfam" id="PF10702">
    <property type="entry name" value="DUF2507"/>
    <property type="match status" value="1"/>
</dbReference>
<name>A0A143HDI0_9BACL</name>
<reference evidence="1 2" key="1">
    <citation type="journal article" date="2016" name="Genome Announc.">
        <title>Whole-Genome Sequence of Rummeliibacillus stabekisii Strain PP9 Isolated from Antarctic Soil.</title>
        <authorList>
            <person name="da Mota F.F."/>
            <person name="Vollu R.E."/>
            <person name="Jurelevicius D."/>
            <person name="Seldin L."/>
        </authorList>
    </citation>
    <scope>NUCLEOTIDE SEQUENCE [LARGE SCALE GENOMIC DNA]</scope>
    <source>
        <strain evidence="1 2">PP9</strain>
    </source>
</reference>
<dbReference type="AlphaFoldDB" id="A0A143HDI0"/>
<keyword evidence="2" id="KW-1185">Reference proteome</keyword>
<dbReference type="InterPro" id="IPR019642">
    <property type="entry name" value="DUF2507"/>
</dbReference>
<proteinExistence type="predicted"/>
<protein>
    <submittedName>
        <fullName evidence="1">Uncharacterized protein</fullName>
    </submittedName>
</protein>
<dbReference type="OrthoDB" id="2965348at2"/>
<gene>
    <name evidence="1" type="ORF">ATY39_08790</name>
</gene>
<dbReference type="STRING" id="241244.ATY39_08790"/>
<accession>A0A143HDI0</accession>